<dbReference type="RefSeq" id="WP_105305433.1">
    <property type="nucleotide sequence ID" value="NZ_PIPS01000001.1"/>
</dbReference>
<gene>
    <name evidence="3" type="ORF">CWE23_05810</name>
</gene>
<feature type="compositionally biased region" description="Low complexity" evidence="1">
    <location>
        <begin position="61"/>
        <end position="78"/>
    </location>
</feature>
<accession>A0AA94JE58</accession>
<evidence type="ECO:0000256" key="2">
    <source>
        <dbReference type="SAM" id="Phobius"/>
    </source>
</evidence>
<proteinExistence type="predicted"/>
<sequence length="78" mass="8635">MLLSLLVLQGLVAALLFYGLVGQYQQKPLWNLLAVLTAGFIPPLNWILLMTAIGVRMWKRSPQTSSTRSTSATTHLSH</sequence>
<comment type="caution">
    <text evidence="3">The sequence shown here is derived from an EMBL/GenBank/DDBJ whole genome shotgun (WGS) entry which is preliminary data.</text>
</comment>
<evidence type="ECO:0000313" key="3">
    <source>
        <dbReference type="EMBL" id="RUO45514.1"/>
    </source>
</evidence>
<reference evidence="4" key="1">
    <citation type="journal article" date="2018" name="Front. Microbiol.">
        <title>Genome-Based Analysis Reveals the Taxonomy and Diversity of the Family Idiomarinaceae.</title>
        <authorList>
            <person name="Liu Y."/>
            <person name="Lai Q."/>
            <person name="Shao Z."/>
        </authorList>
    </citation>
    <scope>NUCLEOTIDE SEQUENCE [LARGE SCALE GENOMIC DNA]</scope>
    <source>
        <strain evidence="4">SN-14</strain>
    </source>
</reference>
<evidence type="ECO:0000313" key="4">
    <source>
        <dbReference type="Proteomes" id="UP000286680"/>
    </source>
</evidence>
<feature type="transmembrane region" description="Helical" evidence="2">
    <location>
        <begin position="32"/>
        <end position="55"/>
    </location>
</feature>
<name>A0AA94JE58_9GAMM</name>
<protein>
    <submittedName>
        <fullName evidence="3">Uncharacterized protein</fullName>
    </submittedName>
</protein>
<evidence type="ECO:0000256" key="1">
    <source>
        <dbReference type="SAM" id="MobiDB-lite"/>
    </source>
</evidence>
<organism evidence="3 4">
    <name type="scientific">Idiomarina aquatica</name>
    <dbReference type="NCBI Taxonomy" id="1327752"/>
    <lineage>
        <taxon>Bacteria</taxon>
        <taxon>Pseudomonadati</taxon>
        <taxon>Pseudomonadota</taxon>
        <taxon>Gammaproteobacteria</taxon>
        <taxon>Alteromonadales</taxon>
        <taxon>Idiomarinaceae</taxon>
        <taxon>Idiomarina</taxon>
    </lineage>
</organism>
<keyword evidence="2" id="KW-1133">Transmembrane helix</keyword>
<keyword evidence="2" id="KW-0472">Membrane</keyword>
<dbReference type="Proteomes" id="UP000286680">
    <property type="component" value="Unassembled WGS sequence"/>
</dbReference>
<dbReference type="EMBL" id="PIPS01000001">
    <property type="protein sequence ID" value="RUO45514.1"/>
    <property type="molecule type" value="Genomic_DNA"/>
</dbReference>
<dbReference type="AlphaFoldDB" id="A0AA94JE58"/>
<feature type="region of interest" description="Disordered" evidence="1">
    <location>
        <begin position="59"/>
        <end position="78"/>
    </location>
</feature>
<keyword evidence="4" id="KW-1185">Reference proteome</keyword>
<keyword evidence="2" id="KW-0812">Transmembrane</keyword>